<name>S8E3H7_FOMSC</name>
<feature type="region of interest" description="Disordered" evidence="1">
    <location>
        <begin position="90"/>
        <end position="154"/>
    </location>
</feature>
<feature type="compositionally biased region" description="Acidic residues" evidence="1">
    <location>
        <begin position="1"/>
        <end position="14"/>
    </location>
</feature>
<proteinExistence type="predicted"/>
<feature type="region of interest" description="Disordered" evidence="1">
    <location>
        <begin position="1"/>
        <end position="40"/>
    </location>
</feature>
<accession>S8E3H7</accession>
<evidence type="ECO:0000256" key="1">
    <source>
        <dbReference type="SAM" id="MobiDB-lite"/>
    </source>
</evidence>
<dbReference type="InParanoid" id="S8E3H7"/>
<sequence length="395" mass="42303">MSADDDEGDADEPEPEHGKDTPGEEDAADPPSTTPARLASETFIAGASVVAGFSLDTSPPAQARRARRLARMRAYNLRFLDPARAWGPFRRADPAAEGPPAPDVGAKGKGREEEEEEGACGRAAREVDSDDEESDWAPLPPRTGRTQTETETWTRTRLPPPAALAPDWTFLAAARVVVEANLREAVGAAQLAGLAALDGLRAGSAPLEIGACVVRCGESGREKGAQGWDWAGVTGVWRRCICWLDYRDLISHNLSSDFNDPTLTEAVRIVPMRLRAAGFALPANPRFPDRPTILVEGETAANAVTGTVRRLEGTVAVVGDGSVHWRIVLNPGDPTEWVTEGVQVGGPGSAMGVLGFWTGSQHEKMDPLGDCFPLLALWIECSRCRLGPCWAWKVG</sequence>
<reference evidence="2 3" key="1">
    <citation type="journal article" date="2012" name="Science">
        <title>The Paleozoic origin of enzymatic lignin decomposition reconstructed from 31 fungal genomes.</title>
        <authorList>
            <person name="Floudas D."/>
            <person name="Binder M."/>
            <person name="Riley R."/>
            <person name="Barry K."/>
            <person name="Blanchette R.A."/>
            <person name="Henrissat B."/>
            <person name="Martinez A.T."/>
            <person name="Otillar R."/>
            <person name="Spatafora J.W."/>
            <person name="Yadav J.S."/>
            <person name="Aerts A."/>
            <person name="Benoit I."/>
            <person name="Boyd A."/>
            <person name="Carlson A."/>
            <person name="Copeland A."/>
            <person name="Coutinho P.M."/>
            <person name="de Vries R.P."/>
            <person name="Ferreira P."/>
            <person name="Findley K."/>
            <person name="Foster B."/>
            <person name="Gaskell J."/>
            <person name="Glotzer D."/>
            <person name="Gorecki P."/>
            <person name="Heitman J."/>
            <person name="Hesse C."/>
            <person name="Hori C."/>
            <person name="Igarashi K."/>
            <person name="Jurgens J.A."/>
            <person name="Kallen N."/>
            <person name="Kersten P."/>
            <person name="Kohler A."/>
            <person name="Kuees U."/>
            <person name="Kumar T.K.A."/>
            <person name="Kuo A."/>
            <person name="LaButti K."/>
            <person name="Larrondo L.F."/>
            <person name="Lindquist E."/>
            <person name="Ling A."/>
            <person name="Lombard V."/>
            <person name="Lucas S."/>
            <person name="Lundell T."/>
            <person name="Martin R."/>
            <person name="McLaughlin D.J."/>
            <person name="Morgenstern I."/>
            <person name="Morin E."/>
            <person name="Murat C."/>
            <person name="Nagy L.G."/>
            <person name="Nolan M."/>
            <person name="Ohm R.A."/>
            <person name="Patyshakuliyeva A."/>
            <person name="Rokas A."/>
            <person name="Ruiz-Duenas F.J."/>
            <person name="Sabat G."/>
            <person name="Salamov A."/>
            <person name="Samejima M."/>
            <person name="Schmutz J."/>
            <person name="Slot J.C."/>
            <person name="St John F."/>
            <person name="Stenlid J."/>
            <person name="Sun H."/>
            <person name="Sun S."/>
            <person name="Syed K."/>
            <person name="Tsang A."/>
            <person name="Wiebenga A."/>
            <person name="Young D."/>
            <person name="Pisabarro A."/>
            <person name="Eastwood D.C."/>
            <person name="Martin F."/>
            <person name="Cullen D."/>
            <person name="Grigoriev I.V."/>
            <person name="Hibbett D.S."/>
        </authorList>
    </citation>
    <scope>NUCLEOTIDE SEQUENCE</scope>
    <source>
        <strain evidence="3">FP-58527</strain>
    </source>
</reference>
<gene>
    <name evidence="2" type="ORF">FOMPIDRAFT_1127609</name>
</gene>
<dbReference type="EMBL" id="KE504171">
    <property type="protein sequence ID" value="EPS97953.1"/>
    <property type="molecule type" value="Genomic_DNA"/>
</dbReference>
<dbReference type="OrthoDB" id="3226064at2759"/>
<protein>
    <submittedName>
        <fullName evidence="2">Uncharacterized protein</fullName>
    </submittedName>
</protein>
<dbReference type="Proteomes" id="UP000015241">
    <property type="component" value="Unassembled WGS sequence"/>
</dbReference>
<feature type="compositionally biased region" description="Low complexity" evidence="1">
    <location>
        <begin position="142"/>
        <end position="154"/>
    </location>
</feature>
<organism evidence="2 3">
    <name type="scientific">Fomitopsis schrenkii</name>
    <name type="common">Brown rot fungus</name>
    <dbReference type="NCBI Taxonomy" id="2126942"/>
    <lineage>
        <taxon>Eukaryota</taxon>
        <taxon>Fungi</taxon>
        <taxon>Dikarya</taxon>
        <taxon>Basidiomycota</taxon>
        <taxon>Agaricomycotina</taxon>
        <taxon>Agaricomycetes</taxon>
        <taxon>Polyporales</taxon>
        <taxon>Fomitopsis</taxon>
    </lineage>
</organism>
<dbReference type="AlphaFoldDB" id="S8E3H7"/>
<evidence type="ECO:0000313" key="3">
    <source>
        <dbReference type="Proteomes" id="UP000015241"/>
    </source>
</evidence>
<keyword evidence="3" id="KW-1185">Reference proteome</keyword>
<dbReference type="eggNOG" id="ENOG502RDEN">
    <property type="taxonomic scope" value="Eukaryota"/>
</dbReference>
<dbReference type="STRING" id="743788.S8E3H7"/>
<evidence type="ECO:0000313" key="2">
    <source>
        <dbReference type="EMBL" id="EPS97953.1"/>
    </source>
</evidence>
<dbReference type="HOGENOM" id="CLU_698377_0_0_1"/>